<dbReference type="EMBL" id="FOMX01000038">
    <property type="protein sequence ID" value="SFF24775.1"/>
    <property type="molecule type" value="Genomic_DNA"/>
</dbReference>
<reference evidence="4" key="1">
    <citation type="submission" date="2016-10" db="EMBL/GenBank/DDBJ databases">
        <authorList>
            <person name="Varghese N."/>
            <person name="Submissions S."/>
        </authorList>
    </citation>
    <scope>NUCLEOTIDE SEQUENCE [LARGE SCALE GENOMIC DNA]</scope>
    <source>
        <strain evidence="4">ATCC 25963</strain>
    </source>
</reference>
<evidence type="ECO:0000256" key="1">
    <source>
        <dbReference type="SAM" id="MobiDB-lite"/>
    </source>
</evidence>
<dbReference type="AlphaFoldDB" id="A0A1I2H3R5"/>
<name>A0A1I2H3R5_9BACT</name>
<proteinExistence type="predicted"/>
<organism evidence="3 4">
    <name type="scientific">Nannocystis exedens</name>
    <dbReference type="NCBI Taxonomy" id="54"/>
    <lineage>
        <taxon>Bacteria</taxon>
        <taxon>Pseudomonadati</taxon>
        <taxon>Myxococcota</taxon>
        <taxon>Polyangia</taxon>
        <taxon>Nannocystales</taxon>
        <taxon>Nannocystaceae</taxon>
        <taxon>Nannocystis</taxon>
    </lineage>
</organism>
<evidence type="ECO:0000256" key="2">
    <source>
        <dbReference type="SAM" id="SignalP"/>
    </source>
</evidence>
<evidence type="ECO:0008006" key="5">
    <source>
        <dbReference type="Google" id="ProtNLM"/>
    </source>
</evidence>
<keyword evidence="4" id="KW-1185">Reference proteome</keyword>
<feature type="chain" id="PRO_5011606522" description="WD40-like Beta Propeller Repeat" evidence="2">
    <location>
        <begin position="22"/>
        <end position="582"/>
    </location>
</feature>
<dbReference type="SUPFAM" id="SSF82171">
    <property type="entry name" value="DPP6 N-terminal domain-like"/>
    <property type="match status" value="2"/>
</dbReference>
<evidence type="ECO:0000313" key="4">
    <source>
        <dbReference type="Proteomes" id="UP000199400"/>
    </source>
</evidence>
<accession>A0A1I2H3R5</accession>
<dbReference type="RefSeq" id="WP_096331786.1">
    <property type="nucleotide sequence ID" value="NZ_FOMX01000038.1"/>
</dbReference>
<dbReference type="Proteomes" id="UP000199400">
    <property type="component" value="Unassembled WGS sequence"/>
</dbReference>
<keyword evidence="2" id="KW-0732">Signal</keyword>
<gene>
    <name evidence="3" type="ORF">SAMN02745121_07714</name>
</gene>
<feature type="region of interest" description="Disordered" evidence="1">
    <location>
        <begin position="15"/>
        <end position="80"/>
    </location>
</feature>
<evidence type="ECO:0000313" key="3">
    <source>
        <dbReference type="EMBL" id="SFF24775.1"/>
    </source>
</evidence>
<feature type="signal peptide" evidence="2">
    <location>
        <begin position="1"/>
        <end position="21"/>
    </location>
</feature>
<sequence>MRTWGALLILACAACPGGTGGTTETTDTAATTEPPATTSGSETAAPPTGTTTAPPTTSDGTTTEGTTTEGTTTGEPALPGARVVYVTSPPPRELFFVDCTGETPGAPIRVNEPLAEGWGAGPVAWTSPSGRWLYYHLVHPQLGLEAWLVDMSGPLPGVPKRVALPPGISALFFPQFSHDETRLALRSEDPDGSQFFLCTIEPDGTCAPERWGVPVQPGGIHRIFFAFSPDDTRVAYFADPEGDGFDQVFLGGTAPGEAGVAVPVSGDMPPVDDVETLWFSQDGATLYYGFGPDQSRPGVRAVDLSSDPPKAPITVVPIDGLVAVHPDESAMLWWSSEDKGSNGDLAVFAIDGTKVGPSAPIHDAPGRVADRLFRWSADGRFAIYGAHGGQVEDAYALFGADVSGPTPTPPVILSAPITTNGTVDRVLVGPDPSVVFYTGRPDLETGDQVWMVPLESPGDRVMLAETAELGGILDVRLSPDGSQVLFSASPGLGALHELFLGDAAAPGAPVKLSAPLEPDEGVWQPRFSQDGGRVFYNVRRVVDDTIVQRLLQVEVDAPGAAIQVSDPAHSVSHALYFPPVAE</sequence>
<dbReference type="InterPro" id="IPR011042">
    <property type="entry name" value="6-blade_b-propeller_TolB-like"/>
</dbReference>
<protein>
    <recommendedName>
        <fullName evidence="5">WD40-like Beta Propeller Repeat</fullName>
    </recommendedName>
</protein>
<dbReference type="Gene3D" id="2.120.10.30">
    <property type="entry name" value="TolB, C-terminal domain"/>
    <property type="match status" value="2"/>
</dbReference>